<dbReference type="Pfam" id="PF24696">
    <property type="entry name" value="UGSC"/>
    <property type="match status" value="1"/>
</dbReference>
<feature type="compositionally biased region" description="Low complexity" evidence="1">
    <location>
        <begin position="105"/>
        <end position="124"/>
    </location>
</feature>
<keyword evidence="4" id="KW-1185">Reference proteome</keyword>
<name>A0ABT0K337_9ACTN</name>
<feature type="region of interest" description="Disordered" evidence="1">
    <location>
        <begin position="1"/>
        <end position="26"/>
    </location>
</feature>
<protein>
    <recommendedName>
        <fullName evidence="2">UGSC-like domain-containing protein</fullName>
    </recommendedName>
</protein>
<feature type="domain" description="UGSC-like" evidence="2">
    <location>
        <begin position="125"/>
        <end position="295"/>
    </location>
</feature>
<organism evidence="3 4">
    <name type="scientific">Frankia umida</name>
    <dbReference type="NCBI Taxonomy" id="573489"/>
    <lineage>
        <taxon>Bacteria</taxon>
        <taxon>Bacillati</taxon>
        <taxon>Actinomycetota</taxon>
        <taxon>Actinomycetes</taxon>
        <taxon>Frankiales</taxon>
        <taxon>Frankiaceae</taxon>
        <taxon>Frankia</taxon>
    </lineage>
</organism>
<dbReference type="Proteomes" id="UP001201873">
    <property type="component" value="Unassembled WGS sequence"/>
</dbReference>
<comment type="caution">
    <text evidence="3">The sequence shown here is derived from an EMBL/GenBank/DDBJ whole genome shotgun (WGS) entry which is preliminary data.</text>
</comment>
<sequence>MSTPRPADTSEPTQAGIPAGTDDPRGSVDRAVAQLAALLGGDSGALTVTEVDPACGTVRLALSLDDVDCADCVLPPDRLYDVVRSQLDAAVPGLRAVTLEDPRLSAPTTNTPTTSSPATGGTITVLDPTCGAAPGDPDPGPDLGPLAGRRIGFRIDVLWPAWDQTVDEWTTTLERAGATVTSWRRAQGLKGAAGASTQAEYDAFVGGVDAVVSGLANCGSCTSWSVRDGLSGLEKGLPTVVAVTERFVGLAGVLAADNGRPGLRLIALRAALNTLSEDEVRAAAREAFPRLLAGLGAVTEGVGV</sequence>
<dbReference type="InterPro" id="IPR057767">
    <property type="entry name" value="UGSC-like_dom"/>
</dbReference>
<proteinExistence type="predicted"/>
<evidence type="ECO:0000259" key="2">
    <source>
        <dbReference type="Pfam" id="PF24696"/>
    </source>
</evidence>
<evidence type="ECO:0000313" key="4">
    <source>
        <dbReference type="Proteomes" id="UP001201873"/>
    </source>
</evidence>
<evidence type="ECO:0000313" key="3">
    <source>
        <dbReference type="EMBL" id="MCK9877914.1"/>
    </source>
</evidence>
<gene>
    <name evidence="3" type="ORF">MXD59_19395</name>
</gene>
<evidence type="ECO:0000256" key="1">
    <source>
        <dbReference type="SAM" id="MobiDB-lite"/>
    </source>
</evidence>
<feature type="region of interest" description="Disordered" evidence="1">
    <location>
        <begin position="103"/>
        <end position="145"/>
    </location>
</feature>
<dbReference type="EMBL" id="JALKFT010000023">
    <property type="protein sequence ID" value="MCK9877914.1"/>
    <property type="molecule type" value="Genomic_DNA"/>
</dbReference>
<accession>A0ABT0K337</accession>
<dbReference type="RefSeq" id="WP_248826082.1">
    <property type="nucleotide sequence ID" value="NZ_JALKFT010000023.1"/>
</dbReference>
<reference evidence="3 4" key="1">
    <citation type="submission" date="2022-04" db="EMBL/GenBank/DDBJ databases">
        <title>Genome diversity in the genus Frankia.</title>
        <authorList>
            <person name="Carlos-Shanley C."/>
            <person name="Hahn D."/>
        </authorList>
    </citation>
    <scope>NUCLEOTIDE SEQUENCE [LARGE SCALE GENOMIC DNA]</scope>
    <source>
        <strain evidence="3 4">Ag45/Mut15</strain>
    </source>
</reference>